<name>A0AA36FKM0_OCTVU</name>
<evidence type="ECO:0000313" key="12">
    <source>
        <dbReference type="EMBL" id="CAI9737513.1"/>
    </source>
</evidence>
<evidence type="ECO:0000313" key="13">
    <source>
        <dbReference type="Proteomes" id="UP001162480"/>
    </source>
</evidence>
<dbReference type="PRINTS" id="PR01625">
    <property type="entry name" value="GSTRNSFRASEO"/>
</dbReference>
<dbReference type="SFLD" id="SFLDS00019">
    <property type="entry name" value="Glutathione_Transferase_(cytos"/>
    <property type="match status" value="1"/>
</dbReference>
<dbReference type="InterPro" id="IPR036249">
    <property type="entry name" value="Thioredoxin-like_sf"/>
</dbReference>
<evidence type="ECO:0000256" key="3">
    <source>
        <dbReference type="ARBA" id="ARBA00013060"/>
    </source>
</evidence>
<dbReference type="PROSITE" id="PS50404">
    <property type="entry name" value="GST_NTER"/>
    <property type="match status" value="1"/>
</dbReference>
<evidence type="ECO:0000256" key="1">
    <source>
        <dbReference type="ARBA" id="ARBA00011067"/>
    </source>
</evidence>
<evidence type="ECO:0000256" key="6">
    <source>
        <dbReference type="ARBA" id="ARBA00032681"/>
    </source>
</evidence>
<dbReference type="GO" id="GO:0005737">
    <property type="term" value="C:cytoplasm"/>
    <property type="evidence" value="ECO:0007669"/>
    <property type="project" value="InterPro"/>
</dbReference>
<comment type="similarity">
    <text evidence="1">Belongs to the GST superfamily. Omega family.</text>
</comment>
<dbReference type="EMBL" id="OX597833">
    <property type="protein sequence ID" value="CAI9737513.1"/>
    <property type="molecule type" value="Genomic_DNA"/>
</dbReference>
<dbReference type="Gene3D" id="3.40.30.10">
    <property type="entry name" value="Glutaredoxin"/>
    <property type="match status" value="1"/>
</dbReference>
<reference evidence="12" key="1">
    <citation type="submission" date="2023-08" db="EMBL/GenBank/DDBJ databases">
        <authorList>
            <person name="Alioto T."/>
            <person name="Alioto T."/>
            <person name="Gomez Garrido J."/>
        </authorList>
    </citation>
    <scope>NUCLEOTIDE SEQUENCE</scope>
</reference>
<dbReference type="EC" id="1.20.4.2" evidence="3"/>
<evidence type="ECO:0000256" key="9">
    <source>
        <dbReference type="SAM" id="MobiDB-lite"/>
    </source>
</evidence>
<dbReference type="Gene3D" id="1.20.1050.10">
    <property type="match status" value="1"/>
</dbReference>
<dbReference type="GO" id="GO:0045174">
    <property type="term" value="F:glutathione dehydrogenase (ascorbate) activity"/>
    <property type="evidence" value="ECO:0007669"/>
    <property type="project" value="UniProtKB-EC"/>
</dbReference>
<protein>
    <recommendedName>
        <fullName evidence="5">Glutathione-dependent dehydroascorbate reductase</fullName>
        <ecNumber evidence="3">1.20.4.2</ecNumber>
        <ecNumber evidence="2">1.8.5.1</ecNumber>
    </recommendedName>
    <alternativeName>
        <fullName evidence="6">Monomethylarsonic acid reductase</fullName>
    </alternativeName>
</protein>
<accession>A0AA36FKM0</accession>
<evidence type="ECO:0000256" key="2">
    <source>
        <dbReference type="ARBA" id="ARBA00012436"/>
    </source>
</evidence>
<dbReference type="PANTHER" id="PTHR43968:SF6">
    <property type="entry name" value="GLUTATHIONE S-TRANSFERASE OMEGA"/>
    <property type="match status" value="1"/>
</dbReference>
<feature type="region of interest" description="Disordered" evidence="9">
    <location>
        <begin position="334"/>
        <end position="371"/>
    </location>
</feature>
<dbReference type="InterPro" id="IPR040079">
    <property type="entry name" value="Glutathione_S-Trfase"/>
</dbReference>
<evidence type="ECO:0000256" key="7">
    <source>
        <dbReference type="ARBA" id="ARBA00048353"/>
    </source>
</evidence>
<evidence type="ECO:0000259" key="10">
    <source>
        <dbReference type="PROSITE" id="PS50404"/>
    </source>
</evidence>
<dbReference type="InterPro" id="IPR004046">
    <property type="entry name" value="GST_C"/>
</dbReference>
<dbReference type="GO" id="GO:0006749">
    <property type="term" value="P:glutathione metabolic process"/>
    <property type="evidence" value="ECO:0007669"/>
    <property type="project" value="TreeGrafter"/>
</dbReference>
<dbReference type="PANTHER" id="PTHR43968">
    <property type="match status" value="1"/>
</dbReference>
<evidence type="ECO:0000256" key="5">
    <source>
        <dbReference type="ARBA" id="ARBA00032186"/>
    </source>
</evidence>
<evidence type="ECO:0000256" key="4">
    <source>
        <dbReference type="ARBA" id="ARBA00023002"/>
    </source>
</evidence>
<dbReference type="FunFam" id="1.20.1050.10:FF:000009">
    <property type="entry name" value="Glutathione S-transferase omega-1"/>
    <property type="match status" value="1"/>
</dbReference>
<dbReference type="SUPFAM" id="SSF52833">
    <property type="entry name" value="Thioredoxin-like"/>
    <property type="match status" value="1"/>
</dbReference>
<dbReference type="InterPro" id="IPR036282">
    <property type="entry name" value="Glutathione-S-Trfase_C_sf"/>
</dbReference>
<comment type="catalytic activity">
    <reaction evidence="7">
        <text>methylarsonate + 2 glutathione + H(+) = methylarsonous acid + glutathione disulfide + H2O</text>
        <dbReference type="Rhea" id="RHEA:15969"/>
        <dbReference type="ChEBI" id="CHEBI:15377"/>
        <dbReference type="ChEBI" id="CHEBI:15378"/>
        <dbReference type="ChEBI" id="CHEBI:17826"/>
        <dbReference type="ChEBI" id="CHEBI:33409"/>
        <dbReference type="ChEBI" id="CHEBI:57925"/>
        <dbReference type="ChEBI" id="CHEBI:58297"/>
        <dbReference type="EC" id="1.20.4.2"/>
    </reaction>
</comment>
<gene>
    <name evidence="12" type="ORF">OCTVUL_1B016957</name>
</gene>
<dbReference type="GO" id="GO:0004364">
    <property type="term" value="F:glutathione transferase activity"/>
    <property type="evidence" value="ECO:0007669"/>
    <property type="project" value="InterPro"/>
</dbReference>
<dbReference type="InterPro" id="IPR010987">
    <property type="entry name" value="Glutathione-S-Trfase_C-like"/>
</dbReference>
<dbReference type="GO" id="GO:0050610">
    <property type="term" value="F:methylarsonate reductase activity"/>
    <property type="evidence" value="ECO:0007669"/>
    <property type="project" value="UniProtKB-EC"/>
</dbReference>
<dbReference type="InterPro" id="IPR004045">
    <property type="entry name" value="Glutathione_S-Trfase_N"/>
</dbReference>
<sequence>MRFCPFAERTRLVLQHKRIPHEIVNINLKHKPDWFLEKTPIGRVPVIEHDSKIIYESIICNEYLEKIFPNPPLTPTDPYSQAKDQMLVSLMDKLLKIFRKVAGRHKGDETDTLINKMVIQLRYFEEELKQRGGPFFGGKQVSMVDFNLWPWFEKIKAKVVTDQTIDQFITKEYPFLCQWNENMLLLPEVKATRLNPQYYAAFIKSFANGDPDYDFGLQLNKTKKVELLKKLNKGASAWILCEEYGVCMSTVVMTADKNKLDESSDDDGDSILKEEERVSTDRFISLMEELIQGMEQKSFITEQYLMWMYKIQVFIKEKLEYLKQQKLKDNFSKLNQTASSEPQLGPQPTTSKTFDSSPVILEAESSSLEDL</sequence>
<evidence type="ECO:0000259" key="11">
    <source>
        <dbReference type="PROSITE" id="PS50405"/>
    </source>
</evidence>
<dbReference type="PROSITE" id="PS50405">
    <property type="entry name" value="GST_CTER"/>
    <property type="match status" value="1"/>
</dbReference>
<feature type="compositionally biased region" description="Polar residues" evidence="9">
    <location>
        <begin position="334"/>
        <end position="356"/>
    </location>
</feature>
<dbReference type="Proteomes" id="UP001162480">
    <property type="component" value="Chromosome 20"/>
</dbReference>
<comment type="catalytic activity">
    <reaction evidence="8">
        <text>L-dehydroascorbate + 2 glutathione = glutathione disulfide + L-ascorbate</text>
        <dbReference type="Rhea" id="RHEA:24424"/>
        <dbReference type="ChEBI" id="CHEBI:38290"/>
        <dbReference type="ChEBI" id="CHEBI:57925"/>
        <dbReference type="ChEBI" id="CHEBI:58297"/>
        <dbReference type="ChEBI" id="CHEBI:58539"/>
        <dbReference type="EC" id="1.8.5.1"/>
    </reaction>
</comment>
<keyword evidence="4" id="KW-0560">Oxidoreductase</keyword>
<dbReference type="Pfam" id="PF13409">
    <property type="entry name" value="GST_N_2"/>
    <property type="match status" value="1"/>
</dbReference>
<dbReference type="AlphaFoldDB" id="A0AA36FKM0"/>
<dbReference type="SFLD" id="SFLDG00358">
    <property type="entry name" value="Main_(cytGST)"/>
    <property type="match status" value="1"/>
</dbReference>
<dbReference type="InterPro" id="IPR050983">
    <property type="entry name" value="GST_Omega/HSP26"/>
</dbReference>
<dbReference type="SUPFAM" id="SSF47616">
    <property type="entry name" value="GST C-terminal domain-like"/>
    <property type="match status" value="1"/>
</dbReference>
<dbReference type="InterPro" id="IPR005442">
    <property type="entry name" value="GST_omega"/>
</dbReference>
<evidence type="ECO:0000256" key="8">
    <source>
        <dbReference type="ARBA" id="ARBA00049544"/>
    </source>
</evidence>
<keyword evidence="13" id="KW-1185">Reference proteome</keyword>
<dbReference type="FunFam" id="3.40.30.10:FF:000123">
    <property type="entry name" value="Glutathione transferase o1"/>
    <property type="match status" value="1"/>
</dbReference>
<proteinExistence type="inferred from homology"/>
<feature type="domain" description="GST N-terminal" evidence="10">
    <location>
        <begin position="1"/>
        <end position="72"/>
    </location>
</feature>
<dbReference type="EC" id="1.8.5.1" evidence="2"/>
<feature type="domain" description="GST C-terminal" evidence="11">
    <location>
        <begin position="77"/>
        <end position="202"/>
    </location>
</feature>
<dbReference type="Pfam" id="PF14497">
    <property type="entry name" value="GST_C_3"/>
    <property type="match status" value="1"/>
</dbReference>
<organism evidence="12 13">
    <name type="scientific">Octopus vulgaris</name>
    <name type="common">Common octopus</name>
    <dbReference type="NCBI Taxonomy" id="6645"/>
    <lineage>
        <taxon>Eukaryota</taxon>
        <taxon>Metazoa</taxon>
        <taxon>Spiralia</taxon>
        <taxon>Lophotrochozoa</taxon>
        <taxon>Mollusca</taxon>
        <taxon>Cephalopoda</taxon>
        <taxon>Coleoidea</taxon>
        <taxon>Octopodiformes</taxon>
        <taxon>Octopoda</taxon>
        <taxon>Incirrata</taxon>
        <taxon>Octopodidae</taxon>
        <taxon>Octopus</taxon>
    </lineage>
</organism>